<dbReference type="GO" id="GO:0046872">
    <property type="term" value="F:metal ion binding"/>
    <property type="evidence" value="ECO:0007669"/>
    <property type="project" value="UniProtKB-KW"/>
</dbReference>
<dbReference type="AlphaFoldDB" id="E2SDJ0"/>
<proteinExistence type="inferred from homology"/>
<evidence type="ECO:0000256" key="2">
    <source>
        <dbReference type="ARBA" id="ARBA00022801"/>
    </source>
</evidence>
<dbReference type="Gene3D" id="3.60.20.10">
    <property type="entry name" value="Glutamine Phosphoribosylpyrophosphate, subunit 1, domain 1"/>
    <property type="match status" value="1"/>
</dbReference>
<dbReference type="InterPro" id="IPR043147">
    <property type="entry name" value="Penicillin_amidase_A-knob"/>
</dbReference>
<reference evidence="6" key="1">
    <citation type="submission" date="2010-08" db="EMBL/GenBank/DDBJ databases">
        <authorList>
            <person name="Muzny D."/>
            <person name="Qin X."/>
            <person name="Buhay C."/>
            <person name="Dugan-Rocha S."/>
            <person name="Ding Y."/>
            <person name="Chen G."/>
            <person name="Hawes A."/>
            <person name="Holder M."/>
            <person name="Jhangiani S."/>
            <person name="Johnson A."/>
            <person name="Khan Z."/>
            <person name="Li Z."/>
            <person name="Liu W."/>
            <person name="Liu X."/>
            <person name="Perez L."/>
            <person name="Shen H."/>
            <person name="Wang Q."/>
            <person name="Watt J."/>
            <person name="Xi L."/>
            <person name="Xin Y."/>
            <person name="Zhou J."/>
            <person name="Deng J."/>
            <person name="Jiang H."/>
            <person name="Liu Y."/>
            <person name="Qu J."/>
            <person name="Song X.-Z."/>
            <person name="Zhang L."/>
            <person name="Villasana D."/>
            <person name="Johnson A."/>
            <person name="Liu J."/>
            <person name="Liyanage D."/>
            <person name="Lorensuhewa L."/>
            <person name="Robinson T."/>
            <person name="Song A."/>
            <person name="Song B.-B."/>
            <person name="Dinh H."/>
            <person name="Thornton R."/>
            <person name="Coyle M."/>
            <person name="Francisco L."/>
            <person name="Jackson L."/>
            <person name="Javaid M."/>
            <person name="Korchina V."/>
            <person name="Kovar C."/>
            <person name="Mata R."/>
            <person name="Mathew T."/>
            <person name="Ngo R."/>
            <person name="Nguyen L."/>
            <person name="Nguyen N."/>
            <person name="Okwuonu G."/>
            <person name="Ongeri F."/>
            <person name="Pham C."/>
            <person name="Simmons D."/>
            <person name="Wilczek-Boney K."/>
            <person name="Hale W."/>
            <person name="Jakkamsetti A."/>
            <person name="Pham P."/>
            <person name="Ruth R."/>
            <person name="San Lucas F."/>
            <person name="Warren J."/>
            <person name="Zhang J."/>
            <person name="Zhao Z."/>
            <person name="Zhou C."/>
            <person name="Zhu D."/>
            <person name="Lee S."/>
            <person name="Bess C."/>
            <person name="Blankenburg K."/>
            <person name="Forbes L."/>
            <person name="Fu Q."/>
            <person name="Gubbala S."/>
            <person name="Hirani K."/>
            <person name="Jayaseelan J.C."/>
            <person name="Lara F."/>
            <person name="Munidasa M."/>
            <person name="Palculict T."/>
            <person name="Patil S."/>
            <person name="Pu L.-L."/>
            <person name="Saada N."/>
            <person name="Tang L."/>
            <person name="Weissenberger G."/>
            <person name="Zhu Y."/>
            <person name="Hemphill L."/>
            <person name="Shang Y."/>
            <person name="Youmans B."/>
            <person name="Ayvaz T."/>
            <person name="Ross M."/>
            <person name="Santibanez J."/>
            <person name="Aqrawi P."/>
            <person name="Gross S."/>
            <person name="Joshi V."/>
            <person name="Fowler G."/>
            <person name="Nazareth L."/>
            <person name="Reid J."/>
            <person name="Worley K."/>
            <person name="Petrosino J."/>
            <person name="Highlander S."/>
            <person name="Gibbs R."/>
        </authorList>
    </citation>
    <scope>NUCLEOTIDE SEQUENCE [LARGE SCALE GENOMIC DNA]</scope>
    <source>
        <strain evidence="6">DSM 15272</strain>
    </source>
</reference>
<dbReference type="PANTHER" id="PTHR34218:SF4">
    <property type="entry name" value="ACYL-HOMOSERINE LACTONE ACYLASE QUIP"/>
    <property type="match status" value="1"/>
</dbReference>
<dbReference type="PANTHER" id="PTHR34218">
    <property type="entry name" value="PEPTIDASE S45 PENICILLIN AMIDASE"/>
    <property type="match status" value="1"/>
</dbReference>
<keyword evidence="7" id="KW-1185">Reference proteome</keyword>
<dbReference type="RefSeq" id="WP_007076868.1">
    <property type="nucleotide sequence ID" value="NZ_CM001024.1"/>
</dbReference>
<sequence length="836" mass="90701">MRRVRRLLVGTAVAVAVLLVAVAVFGYVTVRGPFPDTSGEVRLDGLDGPVEILRDGNGIPQVYADTSSDLFFAQGYVHAQDRFFEMDVRRHVTSGRLAEIFGEDAVETDTFVRTLGWRRVAESELPLVDDDTRRLLEAYASGVNAYIEGKSGSDLSLEYAVLSITGEEYRPEPWTPVDSIAWVKAMAWDLRSNMDDEIGRVLAGTSLPESRVAELWPAYPADHATIVDGTAPGPGAAAPAAVGPPAPDVAAAVATLTDAAAAAAAVPTLLGTGDGIGSNSWVVSGDRTASGEPLLANDPHLAPSMPGIWYQVGLHCRELDDTCPYDVAGFSFSGLPGVVVGHNRRIAWGVTTMYADVADLYLEQVVGSTYLYDGELVPLETRTETIEVAGGDDREIVVRSTRHGPLISDVDDDIADVGEGRTRGVVPADYEVALRWTALDPSPTVAAVFQLGRAQDWEDFREAARTFDVPSQNLVYADVDGNIGYQAPGRIPIRGMGDGRWPVPGWDPRYEWTGTVEFDDLPSVLNPDDGMIVTANNRVAGPSYPFELGADTAAGYRSERILDLLSGLDDATVDDFTTLQADTYNANAERLVPFLLDLQLGTPYFREGQDTLRGWDFTQPADSAAAAYFNVVWSYVLELTFRDELPESQWPGGGERWFNVVDRIIDDRDAEWWDDQGTERIEDRDEILARSMQLARDELTSRLARNPDRWSWGELHRLELVNSTLGESGIGLVEALFNRGPLELGGGGGTVNATSWDAAEGFEVTAVPSMRMVVDLADLDASRWIQLTGNSGHAFHGNYLDQAGPWAAGETLPWAFTPGAVQESAEATLTLVPSTP</sequence>
<gene>
    <name evidence="6" type="ORF">HMPREF0063_11776</name>
</gene>
<feature type="active site" description="Nucleophile" evidence="4">
    <location>
        <position position="278"/>
    </location>
</feature>
<comment type="cofactor">
    <cofactor evidence="5">
        <name>Ca(2+)</name>
        <dbReference type="ChEBI" id="CHEBI:29108"/>
    </cofactor>
    <text evidence="5">Binds 1 Ca(2+) ion per dimer.</text>
</comment>
<evidence type="ECO:0000256" key="3">
    <source>
        <dbReference type="ARBA" id="ARBA00023145"/>
    </source>
</evidence>
<keyword evidence="5" id="KW-0106">Calcium</keyword>
<dbReference type="EMBL" id="ACLF03000006">
    <property type="protein sequence ID" value="EFQ82567.1"/>
    <property type="molecule type" value="Genomic_DNA"/>
</dbReference>
<evidence type="ECO:0000256" key="1">
    <source>
        <dbReference type="ARBA" id="ARBA00006586"/>
    </source>
</evidence>
<dbReference type="Proteomes" id="UP000003111">
    <property type="component" value="Unassembled WGS sequence"/>
</dbReference>
<dbReference type="GO" id="GO:0016811">
    <property type="term" value="F:hydrolase activity, acting on carbon-nitrogen (but not peptide) bonds, in linear amides"/>
    <property type="evidence" value="ECO:0007669"/>
    <property type="project" value="InterPro"/>
</dbReference>
<feature type="binding site" evidence="5">
    <location>
        <position position="359"/>
    </location>
    <ligand>
        <name>Ca(2+)</name>
        <dbReference type="ChEBI" id="CHEBI:29108"/>
    </ligand>
</feature>
<accession>E2SDJ0</accession>
<protein>
    <submittedName>
        <fullName evidence="6">Penicillin amidase</fullName>
    </submittedName>
</protein>
<dbReference type="InterPro" id="IPR043146">
    <property type="entry name" value="Penicillin_amidase_N_B-knob"/>
</dbReference>
<dbReference type="Gene3D" id="2.30.120.10">
    <property type="match status" value="1"/>
</dbReference>
<dbReference type="Gene3D" id="1.10.439.10">
    <property type="entry name" value="Penicillin Amidohydrolase, domain 1"/>
    <property type="match status" value="1"/>
</dbReference>
<dbReference type="CDD" id="cd03747">
    <property type="entry name" value="Ntn_PGA_like"/>
    <property type="match status" value="1"/>
</dbReference>
<dbReference type="SUPFAM" id="SSF56235">
    <property type="entry name" value="N-terminal nucleophile aminohydrolases (Ntn hydrolases)"/>
    <property type="match status" value="1"/>
</dbReference>
<dbReference type="STRING" id="585531.HMPREF0063_11776"/>
<evidence type="ECO:0000313" key="6">
    <source>
        <dbReference type="EMBL" id="EFQ82567.1"/>
    </source>
</evidence>
<keyword evidence="2" id="KW-0378">Hydrolase</keyword>
<dbReference type="Gene3D" id="1.10.1400.10">
    <property type="match status" value="1"/>
</dbReference>
<name>E2SDJ0_9ACTN</name>
<dbReference type="InterPro" id="IPR002692">
    <property type="entry name" value="S45"/>
</dbReference>
<feature type="binding site" evidence="5">
    <location>
        <position position="356"/>
    </location>
    <ligand>
        <name>Ca(2+)</name>
        <dbReference type="ChEBI" id="CHEBI:29108"/>
    </ligand>
</feature>
<keyword evidence="5" id="KW-0479">Metal-binding</keyword>
<dbReference type="InterPro" id="IPR014395">
    <property type="entry name" value="Pen/GL7ACA/AHL_acylase"/>
</dbReference>
<comment type="caution">
    <text evidence="6">The sequence shown here is derived from an EMBL/GenBank/DDBJ whole genome shotgun (WGS) entry which is preliminary data.</text>
</comment>
<dbReference type="InterPro" id="IPR023343">
    <property type="entry name" value="Penicillin_amidase_dom1"/>
</dbReference>
<dbReference type="MEROPS" id="S45.003"/>
<evidence type="ECO:0000256" key="4">
    <source>
        <dbReference type="PIRSR" id="PIRSR001227-1"/>
    </source>
</evidence>
<dbReference type="GO" id="GO:0017000">
    <property type="term" value="P:antibiotic biosynthetic process"/>
    <property type="evidence" value="ECO:0007669"/>
    <property type="project" value="InterPro"/>
</dbReference>
<dbReference type="Pfam" id="PF01804">
    <property type="entry name" value="Penicil_amidase"/>
    <property type="match status" value="1"/>
</dbReference>
<dbReference type="PIRSF" id="PIRSF001227">
    <property type="entry name" value="Pen_acylase"/>
    <property type="match status" value="1"/>
</dbReference>
<feature type="binding site" evidence="5">
    <location>
        <position position="197"/>
    </location>
    <ligand>
        <name>Ca(2+)</name>
        <dbReference type="ChEBI" id="CHEBI:29108"/>
    </ligand>
</feature>
<dbReference type="OrthoDB" id="5240333at2"/>
<dbReference type="HOGENOM" id="CLU_011790_0_1_11"/>
<dbReference type="eggNOG" id="COG2366">
    <property type="taxonomic scope" value="Bacteria"/>
</dbReference>
<keyword evidence="3" id="KW-0865">Zymogen</keyword>
<dbReference type="InterPro" id="IPR029055">
    <property type="entry name" value="Ntn_hydrolases_N"/>
</dbReference>
<evidence type="ECO:0000313" key="7">
    <source>
        <dbReference type="Proteomes" id="UP000003111"/>
    </source>
</evidence>
<evidence type="ECO:0000256" key="5">
    <source>
        <dbReference type="PIRSR" id="PIRSR001227-2"/>
    </source>
</evidence>
<organism evidence="6 7">
    <name type="scientific">Aeromicrobium marinum DSM 15272</name>
    <dbReference type="NCBI Taxonomy" id="585531"/>
    <lineage>
        <taxon>Bacteria</taxon>
        <taxon>Bacillati</taxon>
        <taxon>Actinomycetota</taxon>
        <taxon>Actinomycetes</taxon>
        <taxon>Propionibacteriales</taxon>
        <taxon>Nocardioidaceae</taxon>
        <taxon>Aeromicrobium</taxon>
    </lineage>
</organism>
<comment type="similarity">
    <text evidence="1">Belongs to the peptidase S45 family.</text>
</comment>